<dbReference type="NCBIfam" id="TIGR00060">
    <property type="entry name" value="L18_bact"/>
    <property type="match status" value="1"/>
</dbReference>
<evidence type="ECO:0000256" key="1">
    <source>
        <dbReference type="ARBA" id="ARBA00007116"/>
    </source>
</evidence>
<evidence type="ECO:0000313" key="8">
    <source>
        <dbReference type="EMBL" id="PIT87954.1"/>
    </source>
</evidence>
<evidence type="ECO:0000256" key="7">
    <source>
        <dbReference type="HAMAP-Rule" id="MF_01337"/>
    </source>
</evidence>
<dbReference type="EMBL" id="PFBX01000002">
    <property type="protein sequence ID" value="PIT87954.1"/>
    <property type="molecule type" value="Genomic_DNA"/>
</dbReference>
<dbReference type="Proteomes" id="UP000231183">
    <property type="component" value="Unassembled WGS sequence"/>
</dbReference>
<keyword evidence="3 7" id="KW-0694">RNA-binding</keyword>
<comment type="caution">
    <text evidence="8">The sequence shown here is derived from an EMBL/GenBank/DDBJ whole genome shotgun (WGS) entry which is preliminary data.</text>
</comment>
<comment type="subunit">
    <text evidence="7">Part of the 50S ribosomal subunit; part of the 5S rRNA/L5/L18/L25 subcomplex. Contacts the 5S and 23S rRNAs.</text>
</comment>
<reference evidence="9" key="1">
    <citation type="submission" date="2017-09" db="EMBL/GenBank/DDBJ databases">
        <title>Depth-based differentiation of microbial function through sediment-hosted aquifers and enrichment of novel symbionts in the deep terrestrial subsurface.</title>
        <authorList>
            <person name="Probst A.J."/>
            <person name="Ladd B."/>
            <person name="Jarett J.K."/>
            <person name="Geller-Mcgrath D.E."/>
            <person name="Sieber C.M.K."/>
            <person name="Emerson J.B."/>
            <person name="Anantharaman K."/>
            <person name="Thomas B.C."/>
            <person name="Malmstrom R."/>
            <person name="Stieglmeier M."/>
            <person name="Klingl A."/>
            <person name="Woyke T."/>
            <person name="Ryan C.M."/>
            <person name="Banfield J.F."/>
        </authorList>
    </citation>
    <scope>NUCLEOTIDE SEQUENCE [LARGE SCALE GENOMIC DNA]</scope>
</reference>
<comment type="similarity">
    <text evidence="1 7">Belongs to the universal ribosomal protein uL18 family.</text>
</comment>
<keyword evidence="5 7" id="KW-0687">Ribonucleoprotein</keyword>
<dbReference type="AlphaFoldDB" id="A0A2M6W589"/>
<protein>
    <recommendedName>
        <fullName evidence="6 7">Large ribosomal subunit protein uL18</fullName>
    </recommendedName>
</protein>
<keyword evidence="2 7" id="KW-0699">rRNA-binding</keyword>
<dbReference type="GO" id="GO:0003735">
    <property type="term" value="F:structural constituent of ribosome"/>
    <property type="evidence" value="ECO:0007669"/>
    <property type="project" value="InterPro"/>
</dbReference>
<evidence type="ECO:0000256" key="4">
    <source>
        <dbReference type="ARBA" id="ARBA00022980"/>
    </source>
</evidence>
<dbReference type="GO" id="GO:0008097">
    <property type="term" value="F:5S rRNA binding"/>
    <property type="evidence" value="ECO:0007669"/>
    <property type="project" value="TreeGrafter"/>
</dbReference>
<dbReference type="GO" id="GO:0022625">
    <property type="term" value="C:cytosolic large ribosomal subunit"/>
    <property type="evidence" value="ECO:0007669"/>
    <property type="project" value="TreeGrafter"/>
</dbReference>
<evidence type="ECO:0000256" key="6">
    <source>
        <dbReference type="ARBA" id="ARBA00035197"/>
    </source>
</evidence>
<proteinExistence type="inferred from homology"/>
<comment type="function">
    <text evidence="7">This is one of the proteins that bind and probably mediate the attachment of the 5S RNA into the large ribosomal subunit, where it forms part of the central protuberance.</text>
</comment>
<dbReference type="InterPro" id="IPR005484">
    <property type="entry name" value="Ribosomal_uL18_bac/plant/anim"/>
</dbReference>
<dbReference type="Pfam" id="PF00861">
    <property type="entry name" value="Ribosomal_L18p"/>
    <property type="match status" value="1"/>
</dbReference>
<dbReference type="PANTHER" id="PTHR12899">
    <property type="entry name" value="39S RIBOSOMAL PROTEIN L18, MITOCHONDRIAL"/>
    <property type="match status" value="1"/>
</dbReference>
<dbReference type="PANTHER" id="PTHR12899:SF3">
    <property type="entry name" value="LARGE RIBOSOMAL SUBUNIT PROTEIN UL18M"/>
    <property type="match status" value="1"/>
</dbReference>
<organism evidence="8 9">
    <name type="scientific">Candidatus Magasanikbacteria bacterium CG10_big_fil_rev_8_21_14_0_10_40_10</name>
    <dbReference type="NCBI Taxonomy" id="1974648"/>
    <lineage>
        <taxon>Bacteria</taxon>
        <taxon>Candidatus Magasanikiibacteriota</taxon>
    </lineage>
</organism>
<evidence type="ECO:0000256" key="5">
    <source>
        <dbReference type="ARBA" id="ARBA00023274"/>
    </source>
</evidence>
<evidence type="ECO:0000256" key="3">
    <source>
        <dbReference type="ARBA" id="ARBA00022884"/>
    </source>
</evidence>
<name>A0A2M6W589_9BACT</name>
<evidence type="ECO:0000313" key="9">
    <source>
        <dbReference type="Proteomes" id="UP000231183"/>
    </source>
</evidence>
<sequence>MKRFITNIKSKTRKIRHNRIRARIKGTVSRPRLSVFRGLRSINLQLIDDQSGKTLCQAHSRQAKDASLAKDLKGKVAIAYQTGFLLAQKAKDKKITEVVFDRGGNRFHGRVKAAADGAREGGLKF</sequence>
<dbReference type="CDD" id="cd00432">
    <property type="entry name" value="Ribosomal_L18_L5e"/>
    <property type="match status" value="1"/>
</dbReference>
<dbReference type="InterPro" id="IPR004389">
    <property type="entry name" value="Ribosomal_uL18_bac-type"/>
</dbReference>
<accession>A0A2M6W589</accession>
<dbReference type="SUPFAM" id="SSF53137">
    <property type="entry name" value="Translational machinery components"/>
    <property type="match status" value="1"/>
</dbReference>
<dbReference type="GO" id="GO:0006412">
    <property type="term" value="P:translation"/>
    <property type="evidence" value="ECO:0007669"/>
    <property type="project" value="UniProtKB-UniRule"/>
</dbReference>
<evidence type="ECO:0000256" key="2">
    <source>
        <dbReference type="ARBA" id="ARBA00022730"/>
    </source>
</evidence>
<dbReference type="HAMAP" id="MF_01337_B">
    <property type="entry name" value="Ribosomal_uL18_B"/>
    <property type="match status" value="1"/>
</dbReference>
<dbReference type="Gene3D" id="3.30.420.100">
    <property type="match status" value="1"/>
</dbReference>
<keyword evidence="4 7" id="KW-0689">Ribosomal protein</keyword>
<gene>
    <name evidence="7" type="primary">rplR</name>
    <name evidence="8" type="ORF">COU31_00100</name>
</gene>
<dbReference type="InterPro" id="IPR057268">
    <property type="entry name" value="Ribosomal_L18"/>
</dbReference>